<dbReference type="InterPro" id="IPR041633">
    <property type="entry name" value="Polbeta"/>
</dbReference>
<dbReference type="Proteomes" id="UP001589814">
    <property type="component" value="Unassembled WGS sequence"/>
</dbReference>
<evidence type="ECO:0000259" key="1">
    <source>
        <dbReference type="Pfam" id="PF18765"/>
    </source>
</evidence>
<sequence length="138" mass="14770">MSEASQQHAAVLGRQVVAALGDFGDLKQLVLFGSLATGRGEAESDIDLAVDVGAPLSPACRIAMIEALAAALGRTVDLIDLRSAGQPLLSRIVTTGIRLKGSDTDWAAVIYPNIIDNEDFVPLQRRILVARQKAWIRH</sequence>
<dbReference type="CDD" id="cd05403">
    <property type="entry name" value="NT_KNTase_like"/>
    <property type="match status" value="1"/>
</dbReference>
<reference evidence="2 3" key="1">
    <citation type="submission" date="2024-09" db="EMBL/GenBank/DDBJ databases">
        <authorList>
            <person name="Sun Q."/>
            <person name="Mori K."/>
        </authorList>
    </citation>
    <scope>NUCLEOTIDE SEQUENCE [LARGE SCALE GENOMIC DNA]</scope>
    <source>
        <strain evidence="2 3">CCM 7415</strain>
    </source>
</reference>
<dbReference type="InterPro" id="IPR043519">
    <property type="entry name" value="NT_sf"/>
</dbReference>
<name>A0ABV6FZJ2_9GAMM</name>
<proteinExistence type="predicted"/>
<organism evidence="2 3">
    <name type="scientific">Kushneria aurantia</name>
    <dbReference type="NCBI Taxonomy" id="504092"/>
    <lineage>
        <taxon>Bacteria</taxon>
        <taxon>Pseudomonadati</taxon>
        <taxon>Pseudomonadota</taxon>
        <taxon>Gammaproteobacteria</taxon>
        <taxon>Oceanospirillales</taxon>
        <taxon>Halomonadaceae</taxon>
        <taxon>Kushneria</taxon>
    </lineage>
</organism>
<accession>A0ABV6FZJ2</accession>
<protein>
    <submittedName>
        <fullName evidence="2">Nucleotidyltransferase family protein</fullName>
    </submittedName>
</protein>
<dbReference type="NCBIfam" id="NF047752">
    <property type="entry name" value="MntA_antitoxin"/>
    <property type="match status" value="1"/>
</dbReference>
<dbReference type="Pfam" id="PF18765">
    <property type="entry name" value="Polbeta"/>
    <property type="match status" value="1"/>
</dbReference>
<gene>
    <name evidence="2" type="ORF">ACFFHW_01875</name>
</gene>
<dbReference type="PANTHER" id="PTHR43852:SF2">
    <property type="entry name" value="PROTEIN ADENYLYLTRANSFERASE MNTA"/>
    <property type="match status" value="1"/>
</dbReference>
<dbReference type="InterPro" id="IPR052930">
    <property type="entry name" value="TA_antitoxin_MntA"/>
</dbReference>
<dbReference type="SUPFAM" id="SSF81301">
    <property type="entry name" value="Nucleotidyltransferase"/>
    <property type="match status" value="1"/>
</dbReference>
<feature type="domain" description="Polymerase beta nucleotidyltransferase" evidence="1">
    <location>
        <begin position="25"/>
        <end position="104"/>
    </location>
</feature>
<comment type="caution">
    <text evidence="2">The sequence shown here is derived from an EMBL/GenBank/DDBJ whole genome shotgun (WGS) entry which is preliminary data.</text>
</comment>
<evidence type="ECO:0000313" key="2">
    <source>
        <dbReference type="EMBL" id="MFC0266755.1"/>
    </source>
</evidence>
<dbReference type="Gene3D" id="3.30.460.10">
    <property type="entry name" value="Beta Polymerase, domain 2"/>
    <property type="match status" value="1"/>
</dbReference>
<dbReference type="PANTHER" id="PTHR43852">
    <property type="entry name" value="NUCLEOTIDYLTRANSFERASE"/>
    <property type="match status" value="1"/>
</dbReference>
<dbReference type="EMBL" id="JBHLVX010000005">
    <property type="protein sequence ID" value="MFC0266755.1"/>
    <property type="molecule type" value="Genomic_DNA"/>
</dbReference>
<dbReference type="RefSeq" id="WP_019952097.1">
    <property type="nucleotide sequence ID" value="NZ_JBHLVX010000005.1"/>
</dbReference>
<keyword evidence="3" id="KW-1185">Reference proteome</keyword>
<evidence type="ECO:0000313" key="3">
    <source>
        <dbReference type="Proteomes" id="UP001589814"/>
    </source>
</evidence>